<dbReference type="GO" id="GO:0005524">
    <property type="term" value="F:ATP binding"/>
    <property type="evidence" value="ECO:0007669"/>
    <property type="project" value="UniProtKB-KW"/>
</dbReference>
<comment type="similarity">
    <text evidence="2 10">Belongs to the CDP-alcohol phosphatidyltransferase class-II family.</text>
</comment>
<keyword evidence="3 10" id="KW-0444">Lipid biosynthesis</keyword>
<evidence type="ECO:0000256" key="1">
    <source>
        <dbReference type="ARBA" id="ARBA00005042"/>
    </source>
</evidence>
<accession>A0A8T0HK66</accession>
<dbReference type="PANTHER" id="PTHR12586">
    <property type="entry name" value="CDP-DIACYLGLYCEROL--SERINE O-PHOSPHATIDYLTRANSFERASE"/>
    <property type="match status" value="1"/>
</dbReference>
<evidence type="ECO:0000256" key="8">
    <source>
        <dbReference type="ARBA" id="ARBA00023264"/>
    </source>
</evidence>
<dbReference type="GO" id="GO:0008444">
    <property type="term" value="F:CDP-diacylglycerol-glycerol-3-phosphate 3-phosphatidyltransferase activity"/>
    <property type="evidence" value="ECO:0007669"/>
    <property type="project" value="UniProtKB-EC"/>
</dbReference>
<dbReference type="InterPro" id="IPR001736">
    <property type="entry name" value="PLipase_D/transphosphatidylase"/>
</dbReference>
<comment type="function">
    <text evidence="10">Functions in the biosynthesis of the anionic phospholipids phosphatidylglycerol and cardiolipin.</text>
</comment>
<evidence type="ECO:0000256" key="9">
    <source>
        <dbReference type="ARBA" id="ARBA00048586"/>
    </source>
</evidence>
<dbReference type="PANTHER" id="PTHR12586:SF1">
    <property type="entry name" value="CDP-DIACYLGLYCEROL--GLYCEROL-3-PHOSPHATE 3-PHOSPHATIDYLTRANSFERASE, MITOCHONDRIAL"/>
    <property type="match status" value="1"/>
</dbReference>
<keyword evidence="10" id="KW-0496">Mitochondrion</keyword>
<keyword evidence="7 10" id="KW-0594">Phospholipid biosynthesis</keyword>
<dbReference type="GO" id="GO:0005739">
    <property type="term" value="C:mitochondrion"/>
    <property type="evidence" value="ECO:0007669"/>
    <property type="project" value="UniProtKB-SubCell"/>
</dbReference>
<dbReference type="CDD" id="cd09135">
    <property type="entry name" value="PLDc_PGS1_euk_1"/>
    <property type="match status" value="1"/>
</dbReference>
<evidence type="ECO:0000256" key="5">
    <source>
        <dbReference type="ARBA" id="ARBA00022737"/>
    </source>
</evidence>
<reference evidence="12 13" key="1">
    <citation type="submission" date="2020-06" db="EMBL/GenBank/DDBJ databases">
        <title>WGS assembly of Ceratodon purpureus strain R40.</title>
        <authorList>
            <person name="Carey S.B."/>
            <person name="Jenkins J."/>
            <person name="Shu S."/>
            <person name="Lovell J.T."/>
            <person name="Sreedasyam A."/>
            <person name="Maumus F."/>
            <person name="Tiley G.P."/>
            <person name="Fernandez-Pozo N."/>
            <person name="Barry K."/>
            <person name="Chen C."/>
            <person name="Wang M."/>
            <person name="Lipzen A."/>
            <person name="Daum C."/>
            <person name="Saski C.A."/>
            <person name="Payton A.C."/>
            <person name="Mcbreen J.C."/>
            <person name="Conrad R.E."/>
            <person name="Kollar L.M."/>
            <person name="Olsson S."/>
            <person name="Huttunen S."/>
            <person name="Landis J.B."/>
            <person name="Wickett N.J."/>
            <person name="Johnson M.G."/>
            <person name="Rensing S.A."/>
            <person name="Grimwood J."/>
            <person name="Schmutz J."/>
            <person name="Mcdaniel S.F."/>
        </authorList>
    </citation>
    <scope>NUCLEOTIDE SEQUENCE [LARGE SCALE GENOMIC DNA]</scope>
    <source>
        <strain evidence="12 13">R40</strain>
    </source>
</reference>
<proteinExistence type="inferred from homology"/>
<organism evidence="12 13">
    <name type="scientific">Ceratodon purpureus</name>
    <name type="common">Fire moss</name>
    <name type="synonym">Dicranum purpureum</name>
    <dbReference type="NCBI Taxonomy" id="3225"/>
    <lineage>
        <taxon>Eukaryota</taxon>
        <taxon>Viridiplantae</taxon>
        <taxon>Streptophyta</taxon>
        <taxon>Embryophyta</taxon>
        <taxon>Bryophyta</taxon>
        <taxon>Bryophytina</taxon>
        <taxon>Bryopsida</taxon>
        <taxon>Dicranidae</taxon>
        <taxon>Pseudoditrichales</taxon>
        <taxon>Ditrichaceae</taxon>
        <taxon>Ceratodon</taxon>
    </lineage>
</organism>
<dbReference type="AlphaFoldDB" id="A0A8T0HK66"/>
<dbReference type="InterPro" id="IPR025202">
    <property type="entry name" value="PLD-like_dom"/>
</dbReference>
<dbReference type="PROSITE" id="PS50035">
    <property type="entry name" value="PLD"/>
    <property type="match status" value="1"/>
</dbReference>
<dbReference type="Gene3D" id="3.30.870.10">
    <property type="entry name" value="Endonuclease Chain A"/>
    <property type="match status" value="2"/>
</dbReference>
<comment type="pathway">
    <text evidence="1 10">Phospholipid metabolism; phosphatidylglycerol biosynthesis; phosphatidylglycerol from CDP-diacylglycerol: step 1/2.</text>
</comment>
<comment type="catalytic activity">
    <reaction evidence="9 10">
        <text>a CDP-1,2-diacyl-sn-glycerol + sn-glycerol 3-phosphate = a 1,2-diacyl-sn-glycero-3-phospho-(1'-sn-glycero-3'-phosphate) + CMP + H(+)</text>
        <dbReference type="Rhea" id="RHEA:12593"/>
        <dbReference type="ChEBI" id="CHEBI:15378"/>
        <dbReference type="ChEBI" id="CHEBI:57597"/>
        <dbReference type="ChEBI" id="CHEBI:58332"/>
        <dbReference type="ChEBI" id="CHEBI:60110"/>
        <dbReference type="ChEBI" id="CHEBI:60377"/>
        <dbReference type="EC" id="2.7.8.5"/>
    </reaction>
</comment>
<keyword evidence="10" id="KW-0547">Nucleotide-binding</keyword>
<evidence type="ECO:0000256" key="6">
    <source>
        <dbReference type="ARBA" id="ARBA00023098"/>
    </source>
</evidence>
<evidence type="ECO:0000313" key="12">
    <source>
        <dbReference type="EMBL" id="KAG0571144.1"/>
    </source>
</evidence>
<evidence type="ECO:0000259" key="11">
    <source>
        <dbReference type="PROSITE" id="PS50035"/>
    </source>
</evidence>
<dbReference type="PIRSF" id="PIRSF000850">
    <property type="entry name" value="Phospholipase_D_PSS"/>
    <property type="match status" value="1"/>
</dbReference>
<evidence type="ECO:0000256" key="3">
    <source>
        <dbReference type="ARBA" id="ARBA00022516"/>
    </source>
</evidence>
<evidence type="ECO:0000313" key="13">
    <source>
        <dbReference type="Proteomes" id="UP000822688"/>
    </source>
</evidence>
<dbReference type="GO" id="GO:0032049">
    <property type="term" value="P:cardiolipin biosynthetic process"/>
    <property type="evidence" value="ECO:0007669"/>
    <property type="project" value="InterPro"/>
</dbReference>
<keyword evidence="8 10" id="KW-1208">Phospholipid metabolism</keyword>
<dbReference type="EMBL" id="CM026427">
    <property type="protein sequence ID" value="KAG0571144.1"/>
    <property type="molecule type" value="Genomic_DNA"/>
</dbReference>
<name>A0A8T0HK66_CERPU</name>
<sequence length="531" mass="58673">MVPRVAMMRSVWRGVGRWRGVAGGWVRGMETDTSTGSAGTIVQSAQTEAEVLKALVGGMTSHARGFPIKGDSVEILETPSQFYNVLLQGVRNARSRVVIASLYIGTGTLEQELLDVIAESLAKKPSLQVTILCDALRTTRPSRESDVYPSSAAMLSNILLSERAPWRKSTTRDRPKDPVRVALYHTPMLNQVLKMVLPARVQEVVGVCHLKAFIFDDNVIMTGANMSTSYFTVRQDRYLCFPDCKSLASHFCSLINTVALYSYTLDDMGKLLPRSAHLDPVTESELFCTELSDSVKDLTAPVKGVDTVEGVDTWVFPTVQMGPLGIRQDEAAMLWLLKQLPGGSDVHLSSPYFNLTPEYEDAMLEAAKDRYVHILTASPKANGFYGSSGISGFIPLAYSLLEQQLHNRAMSTDDDKEKSSSPKNGLCIYEYERLGWTFHAKGLWCSLPGAEEGPSVSLVGSSNLGYRSRDRDLEAQVFLFTNAPRLQQQLERERDDLFVRASKVNSGIFRGPDRQGGLFASLALKLVKPWL</sequence>
<evidence type="ECO:0000256" key="10">
    <source>
        <dbReference type="RuleBase" id="RU365024"/>
    </source>
</evidence>
<keyword evidence="13" id="KW-1185">Reference proteome</keyword>
<dbReference type="Pfam" id="PF13091">
    <property type="entry name" value="PLDc_2"/>
    <property type="match status" value="1"/>
</dbReference>
<dbReference type="InterPro" id="IPR016270">
    <property type="entry name" value="PGS1"/>
</dbReference>
<evidence type="ECO:0000256" key="4">
    <source>
        <dbReference type="ARBA" id="ARBA00022679"/>
    </source>
</evidence>
<dbReference type="OrthoDB" id="10250191at2759"/>
<keyword evidence="4 10" id="KW-0808">Transferase</keyword>
<evidence type="ECO:0000256" key="7">
    <source>
        <dbReference type="ARBA" id="ARBA00023209"/>
    </source>
</evidence>
<comment type="subcellular location">
    <subcellularLocation>
        <location evidence="10">Mitochondrion</location>
    </subcellularLocation>
</comment>
<evidence type="ECO:0000256" key="2">
    <source>
        <dbReference type="ARBA" id="ARBA00010682"/>
    </source>
</evidence>
<keyword evidence="10" id="KW-0067">ATP-binding</keyword>
<keyword evidence="6 10" id="KW-0443">Lipid metabolism</keyword>
<gene>
    <name evidence="12" type="ORF">KC19_6G214300</name>
</gene>
<feature type="domain" description="PLD phosphodiesterase" evidence="11">
    <location>
        <begin position="204"/>
        <end position="230"/>
    </location>
</feature>
<protein>
    <recommendedName>
        <fullName evidence="10">CDP-diacylglycerol--glycerol-3-phosphate 3-phosphatidyltransferase</fullName>
        <ecNumber evidence="10">2.7.8.5</ecNumber>
    </recommendedName>
</protein>
<dbReference type="Proteomes" id="UP000822688">
    <property type="component" value="Chromosome 6"/>
</dbReference>
<comment type="caution">
    <text evidence="12">The sequence shown here is derived from an EMBL/GenBank/DDBJ whole genome shotgun (WGS) entry which is preliminary data.</text>
</comment>
<dbReference type="SUPFAM" id="SSF56024">
    <property type="entry name" value="Phospholipase D/nuclease"/>
    <property type="match status" value="1"/>
</dbReference>
<dbReference type="EC" id="2.7.8.5" evidence="10"/>
<dbReference type="CDD" id="cd09137">
    <property type="entry name" value="PLDc_PGS1_euk_2"/>
    <property type="match status" value="1"/>
</dbReference>
<keyword evidence="5" id="KW-0677">Repeat</keyword>